<sequence>MKAKTYNSSAVPIEISVREVGANLDLQWQCIRKYERPKSPKSLTSIIYEISPQKKYFSFVTVPEVRQAQGAKTWHELLYGPNFYSLVYMDPVTCIYHSVTRPFVTGTAHVVASR</sequence>
<accession>A0A5N6L734</accession>
<name>A0A5N6L734_9ROSI</name>
<proteinExistence type="predicted"/>
<protein>
    <submittedName>
        <fullName evidence="1">Uncharacterized protein</fullName>
    </submittedName>
</protein>
<reference evidence="1 2" key="1">
    <citation type="submission" date="2019-06" db="EMBL/GenBank/DDBJ databases">
        <title>A chromosomal-level reference genome of Carpinus fangiana (Coryloideae, Betulaceae).</title>
        <authorList>
            <person name="Yang X."/>
            <person name="Wang Z."/>
            <person name="Zhang L."/>
            <person name="Hao G."/>
            <person name="Liu J."/>
            <person name="Yang Y."/>
        </authorList>
    </citation>
    <scope>NUCLEOTIDE SEQUENCE [LARGE SCALE GENOMIC DNA]</scope>
    <source>
        <strain evidence="1">Cfa_2016G</strain>
        <tissue evidence="1">Leaf</tissue>
    </source>
</reference>
<gene>
    <name evidence="1" type="ORF">FH972_026640</name>
</gene>
<dbReference type="Proteomes" id="UP000327013">
    <property type="component" value="Unassembled WGS sequence"/>
</dbReference>
<dbReference type="EMBL" id="VIBQ01000101">
    <property type="protein sequence ID" value="KAB8766480.1"/>
    <property type="molecule type" value="Genomic_DNA"/>
</dbReference>
<evidence type="ECO:0000313" key="1">
    <source>
        <dbReference type="EMBL" id="KAB8766480.1"/>
    </source>
</evidence>
<evidence type="ECO:0000313" key="2">
    <source>
        <dbReference type="Proteomes" id="UP000327013"/>
    </source>
</evidence>
<organism evidence="1 2">
    <name type="scientific">Carpinus fangiana</name>
    <dbReference type="NCBI Taxonomy" id="176857"/>
    <lineage>
        <taxon>Eukaryota</taxon>
        <taxon>Viridiplantae</taxon>
        <taxon>Streptophyta</taxon>
        <taxon>Embryophyta</taxon>
        <taxon>Tracheophyta</taxon>
        <taxon>Spermatophyta</taxon>
        <taxon>Magnoliopsida</taxon>
        <taxon>eudicotyledons</taxon>
        <taxon>Gunneridae</taxon>
        <taxon>Pentapetalae</taxon>
        <taxon>rosids</taxon>
        <taxon>fabids</taxon>
        <taxon>Fagales</taxon>
        <taxon>Betulaceae</taxon>
        <taxon>Carpinus</taxon>
    </lineage>
</organism>
<dbReference type="AlphaFoldDB" id="A0A5N6L734"/>
<comment type="caution">
    <text evidence="1">The sequence shown here is derived from an EMBL/GenBank/DDBJ whole genome shotgun (WGS) entry which is preliminary data.</text>
</comment>
<keyword evidence="2" id="KW-1185">Reference proteome</keyword>